<dbReference type="AlphaFoldDB" id="A0A4Q0A0Q1"/>
<evidence type="ECO:0000256" key="5">
    <source>
        <dbReference type="ARBA" id="ARBA00023242"/>
    </source>
</evidence>
<keyword evidence="10" id="KW-1185">Reference proteome</keyword>
<evidence type="ECO:0000256" key="1">
    <source>
        <dbReference type="ARBA" id="ARBA00004123"/>
    </source>
</evidence>
<evidence type="ECO:0000313" key="10">
    <source>
        <dbReference type="Proteomes" id="UP000268162"/>
    </source>
</evidence>
<evidence type="ECO:0000259" key="8">
    <source>
        <dbReference type="Pfam" id="PF08600"/>
    </source>
</evidence>
<dbReference type="GO" id="GO:0008270">
    <property type="term" value="F:zinc ion binding"/>
    <property type="evidence" value="ECO:0007669"/>
    <property type="project" value="UniProtKB-KW"/>
</dbReference>
<organism evidence="9 10">
    <name type="scientific">Dimargaris cristalligena</name>
    <dbReference type="NCBI Taxonomy" id="215637"/>
    <lineage>
        <taxon>Eukaryota</taxon>
        <taxon>Fungi</taxon>
        <taxon>Fungi incertae sedis</taxon>
        <taxon>Zoopagomycota</taxon>
        <taxon>Kickxellomycotina</taxon>
        <taxon>Dimargaritomycetes</taxon>
        <taxon>Dimargaritales</taxon>
        <taxon>Dimargaritaceae</taxon>
        <taxon>Dimargaris</taxon>
    </lineage>
</organism>
<proteinExistence type="predicted"/>
<feature type="domain" description="C3HC-type" evidence="7">
    <location>
        <begin position="61"/>
        <end position="215"/>
    </location>
</feature>
<keyword evidence="3" id="KW-0863">Zinc-finger</keyword>
<dbReference type="Pfam" id="PF07967">
    <property type="entry name" value="zf-C3HC"/>
    <property type="match status" value="1"/>
</dbReference>
<evidence type="ECO:0000256" key="4">
    <source>
        <dbReference type="ARBA" id="ARBA00022833"/>
    </source>
</evidence>
<dbReference type="GO" id="GO:0005634">
    <property type="term" value="C:nucleus"/>
    <property type="evidence" value="ECO:0007669"/>
    <property type="project" value="UniProtKB-SubCell"/>
</dbReference>
<evidence type="ECO:0000256" key="3">
    <source>
        <dbReference type="ARBA" id="ARBA00022771"/>
    </source>
</evidence>
<dbReference type="InterPro" id="IPR012935">
    <property type="entry name" value="NuBaID_N"/>
</dbReference>
<feature type="compositionally biased region" description="Low complexity" evidence="6">
    <location>
        <begin position="340"/>
        <end position="358"/>
    </location>
</feature>
<sequence length="448" mass="49223">MASTPLTKRRLDEVAATLTPTAKRKLTSSPATGADAVSPANTERLFRATRPDLAVFKAFKPWDRESLLDRLSTYQIHTWRINPPALSPVVCSRYGWINTDKNTLRCGYCLATLLMDLSVNLEPDSALEPPENTVDLPGSEPLGEANSKMEVKIEPESPSPTADPKGSSLVAKYLEQLTTAHNTQCPWRQRHCEATLYTIPLQTADELRSELVESCTISSPSLTSSLPAIEHPLSDETCKRLLAILSPPHLTASCVQTPHSTSAPSAPTNPSSPVMPSPETENDLQNQSKLTRAILHLFGWNMTRTLDRDISYCPMCFRKVALWMFQSLASPSNPDLAGGTPTKKPNAPAPTSTATTSTSCLVDSTQPLFDVSLEHRAFCYWVNPDPRLREPENADDSSVEARVPWRRNLDNILSHFSDPSESTSTSTTHSTHQDLCTTRLTTAAHPLL</sequence>
<dbReference type="InterPro" id="IPR013909">
    <property type="entry name" value="NuBaID_C"/>
</dbReference>
<dbReference type="Pfam" id="PF08600">
    <property type="entry name" value="NuBaID_C"/>
    <property type="match status" value="1"/>
</dbReference>
<evidence type="ECO:0000313" key="9">
    <source>
        <dbReference type="EMBL" id="RKP39625.1"/>
    </source>
</evidence>
<dbReference type="PANTHER" id="PTHR15835:SF6">
    <property type="entry name" value="ZINC FINGER C3HC-TYPE PROTEIN 1"/>
    <property type="match status" value="1"/>
</dbReference>
<protein>
    <submittedName>
        <fullName evidence="9">C3HC zinc finger-like-domain-containing protein</fullName>
    </submittedName>
</protein>
<gene>
    <name evidence="9" type="ORF">BJ085DRAFT_30678</name>
</gene>
<name>A0A4Q0A0Q1_9FUNG</name>
<feature type="region of interest" description="Disordered" evidence="6">
    <location>
        <begin position="334"/>
        <end position="358"/>
    </location>
</feature>
<keyword evidence="5" id="KW-0539">Nucleus</keyword>
<dbReference type="EMBL" id="ML002257">
    <property type="protein sequence ID" value="RKP39625.1"/>
    <property type="molecule type" value="Genomic_DNA"/>
</dbReference>
<keyword evidence="2" id="KW-0479">Metal-binding</keyword>
<reference evidence="10" key="1">
    <citation type="journal article" date="2018" name="Nat. Microbiol.">
        <title>Leveraging single-cell genomics to expand the fungal tree of life.</title>
        <authorList>
            <person name="Ahrendt S.R."/>
            <person name="Quandt C.A."/>
            <person name="Ciobanu D."/>
            <person name="Clum A."/>
            <person name="Salamov A."/>
            <person name="Andreopoulos B."/>
            <person name="Cheng J.F."/>
            <person name="Woyke T."/>
            <person name="Pelin A."/>
            <person name="Henrissat B."/>
            <person name="Reynolds N.K."/>
            <person name="Benny G.L."/>
            <person name="Smith M.E."/>
            <person name="James T.Y."/>
            <person name="Grigoriev I.V."/>
        </authorList>
    </citation>
    <scope>NUCLEOTIDE SEQUENCE [LARGE SCALE GENOMIC DNA]</scope>
    <source>
        <strain evidence="10">RSA 468</strain>
    </source>
</reference>
<feature type="compositionally biased region" description="Low complexity" evidence="6">
    <location>
        <begin position="257"/>
        <end position="272"/>
    </location>
</feature>
<evidence type="ECO:0000259" key="7">
    <source>
        <dbReference type="Pfam" id="PF07967"/>
    </source>
</evidence>
<keyword evidence="4" id="KW-0862">Zinc</keyword>
<dbReference type="PANTHER" id="PTHR15835">
    <property type="entry name" value="NUCLEAR-INTERACTING PARTNER OF ALK"/>
    <property type="match status" value="1"/>
</dbReference>
<dbReference type="STRING" id="215637.A0A4Q0A0Q1"/>
<evidence type="ECO:0000256" key="2">
    <source>
        <dbReference type="ARBA" id="ARBA00022723"/>
    </source>
</evidence>
<feature type="region of interest" description="Disordered" evidence="6">
    <location>
        <begin position="255"/>
        <end position="286"/>
    </location>
</feature>
<feature type="domain" description="NuBaID C-terminal" evidence="8">
    <location>
        <begin position="294"/>
        <end position="387"/>
    </location>
</feature>
<dbReference type="Proteomes" id="UP000268162">
    <property type="component" value="Unassembled WGS sequence"/>
</dbReference>
<accession>A0A4Q0A0Q1</accession>
<comment type="subcellular location">
    <subcellularLocation>
        <location evidence="1">Nucleus</location>
    </subcellularLocation>
</comment>
<evidence type="ECO:0000256" key="6">
    <source>
        <dbReference type="SAM" id="MobiDB-lite"/>
    </source>
</evidence>